<dbReference type="OrthoDB" id="3222at2759"/>
<dbReference type="PROSITE" id="PS00221">
    <property type="entry name" value="MIP"/>
    <property type="match status" value="1"/>
</dbReference>
<feature type="transmembrane region" description="Helical" evidence="9">
    <location>
        <begin position="21"/>
        <end position="40"/>
    </location>
</feature>
<feature type="non-terminal residue" evidence="10">
    <location>
        <position position="269"/>
    </location>
</feature>
<feature type="transmembrane region" description="Helical" evidence="9">
    <location>
        <begin position="156"/>
        <end position="180"/>
    </location>
</feature>
<dbReference type="GO" id="GO:0016323">
    <property type="term" value="C:basolateral plasma membrane"/>
    <property type="evidence" value="ECO:0007669"/>
    <property type="project" value="TreeGrafter"/>
</dbReference>
<dbReference type="AlphaFoldDB" id="A0A3S3NS57"/>
<sequence length="269" mass="28714">MKIVGDGAIAAFLLKDKKANPFVACFCFGIGALIGISASLNISGGHINPAVTVAFAALKKFPLRKVWYYLLSQYLGGFVAAAAVFAMYYDGINEYDGGVRSAFNSSTSTGEIFATYPAPHLSILGGFVDQVIGTAILLFAVLAVTDENNIKTPKGLIPLVLAFVITGVCVAFHLNAGAILNPARDLAPRLFTAVAGYGWEPFRSPQNGHYWYVTGVLGPHIGALIGTAVYLLTIDHQNLLLLNDESGNVEVEEIRPTTNGKFLNKCIRS</sequence>
<feature type="transmembrane region" description="Helical" evidence="9">
    <location>
        <begin position="123"/>
        <end position="144"/>
    </location>
</feature>
<evidence type="ECO:0000256" key="2">
    <source>
        <dbReference type="ARBA" id="ARBA00006175"/>
    </source>
</evidence>
<evidence type="ECO:0000256" key="7">
    <source>
        <dbReference type="ARBA" id="ARBA00045280"/>
    </source>
</evidence>
<evidence type="ECO:0000256" key="4">
    <source>
        <dbReference type="ARBA" id="ARBA00022692"/>
    </source>
</evidence>
<dbReference type="PANTHER" id="PTHR43829">
    <property type="entry name" value="AQUAPORIN OR AQUAGLYCEROPORIN RELATED"/>
    <property type="match status" value="1"/>
</dbReference>
<evidence type="ECO:0000256" key="8">
    <source>
        <dbReference type="RuleBase" id="RU000477"/>
    </source>
</evidence>
<keyword evidence="6 9" id="KW-0472">Membrane</keyword>
<comment type="caution">
    <text evidence="10">The sequence shown here is derived from an EMBL/GenBank/DDBJ whole genome shotgun (WGS) entry which is preliminary data.</text>
</comment>
<comment type="similarity">
    <text evidence="2 8">Belongs to the MIP/aquaporin (TC 1.A.8) family.</text>
</comment>
<dbReference type="InterPro" id="IPR022357">
    <property type="entry name" value="MIP_CS"/>
</dbReference>
<proteinExistence type="inferred from homology"/>
<feature type="transmembrane region" description="Helical" evidence="9">
    <location>
        <begin position="210"/>
        <end position="232"/>
    </location>
</feature>
<dbReference type="InterPro" id="IPR050363">
    <property type="entry name" value="MIP/Aquaporin"/>
</dbReference>
<evidence type="ECO:0000256" key="3">
    <source>
        <dbReference type="ARBA" id="ARBA00022448"/>
    </source>
</evidence>
<organism evidence="10 11">
    <name type="scientific">Dinothrombium tinctorium</name>
    <dbReference type="NCBI Taxonomy" id="1965070"/>
    <lineage>
        <taxon>Eukaryota</taxon>
        <taxon>Metazoa</taxon>
        <taxon>Ecdysozoa</taxon>
        <taxon>Arthropoda</taxon>
        <taxon>Chelicerata</taxon>
        <taxon>Arachnida</taxon>
        <taxon>Acari</taxon>
        <taxon>Acariformes</taxon>
        <taxon>Trombidiformes</taxon>
        <taxon>Prostigmata</taxon>
        <taxon>Anystina</taxon>
        <taxon>Parasitengona</taxon>
        <taxon>Trombidioidea</taxon>
        <taxon>Trombidiidae</taxon>
        <taxon>Dinothrombium</taxon>
    </lineage>
</organism>
<feature type="transmembrane region" description="Helical" evidence="9">
    <location>
        <begin position="66"/>
        <end position="89"/>
    </location>
</feature>
<evidence type="ECO:0000313" key="10">
    <source>
        <dbReference type="EMBL" id="RWS08196.1"/>
    </source>
</evidence>
<keyword evidence="4 8" id="KW-0812">Transmembrane</keyword>
<dbReference type="GO" id="GO:0015254">
    <property type="term" value="F:glycerol channel activity"/>
    <property type="evidence" value="ECO:0007669"/>
    <property type="project" value="TreeGrafter"/>
</dbReference>
<dbReference type="STRING" id="1965070.A0A3S3NS57"/>
<dbReference type="PANTHER" id="PTHR43829:SF9">
    <property type="entry name" value="AQUAPORIN-9"/>
    <property type="match status" value="1"/>
</dbReference>
<protein>
    <submittedName>
        <fullName evidence="10">Aquaporin-10-like protein 2</fullName>
    </submittedName>
</protein>
<dbReference type="SUPFAM" id="SSF81338">
    <property type="entry name" value="Aquaporin-like"/>
    <property type="match status" value="1"/>
</dbReference>
<keyword evidence="3 8" id="KW-0813">Transport</keyword>
<evidence type="ECO:0000313" key="11">
    <source>
        <dbReference type="Proteomes" id="UP000285301"/>
    </source>
</evidence>
<dbReference type="InterPro" id="IPR023271">
    <property type="entry name" value="Aquaporin-like"/>
</dbReference>
<dbReference type="InterPro" id="IPR000425">
    <property type="entry name" value="MIP"/>
</dbReference>
<evidence type="ECO:0000256" key="6">
    <source>
        <dbReference type="ARBA" id="ARBA00023136"/>
    </source>
</evidence>
<comment type="subcellular location">
    <subcellularLocation>
        <location evidence="1">Membrane</location>
        <topology evidence="1">Multi-pass membrane protein</topology>
    </subcellularLocation>
</comment>
<dbReference type="Gene3D" id="1.20.1080.10">
    <property type="entry name" value="Glycerol uptake facilitator protein"/>
    <property type="match status" value="1"/>
</dbReference>
<gene>
    <name evidence="10" type="ORF">B4U79_12019</name>
</gene>
<name>A0A3S3NS57_9ACAR</name>
<keyword evidence="11" id="KW-1185">Reference proteome</keyword>
<comment type="function">
    <text evidence="7">Aquaglyceroporin that may modulate the water content and osmolytes during anhydrobiosis.</text>
</comment>
<dbReference type="Proteomes" id="UP000285301">
    <property type="component" value="Unassembled WGS sequence"/>
</dbReference>
<dbReference type="GO" id="GO:0015250">
    <property type="term" value="F:water channel activity"/>
    <property type="evidence" value="ECO:0007669"/>
    <property type="project" value="TreeGrafter"/>
</dbReference>
<evidence type="ECO:0000256" key="9">
    <source>
        <dbReference type="SAM" id="Phobius"/>
    </source>
</evidence>
<accession>A0A3S3NS57</accession>
<dbReference type="EMBL" id="NCKU01003086">
    <property type="protein sequence ID" value="RWS08196.1"/>
    <property type="molecule type" value="Genomic_DNA"/>
</dbReference>
<keyword evidence="5 9" id="KW-1133">Transmembrane helix</keyword>
<reference evidence="10 11" key="1">
    <citation type="journal article" date="2018" name="Gigascience">
        <title>Genomes of trombidid mites reveal novel predicted allergens and laterally-transferred genes associated with secondary metabolism.</title>
        <authorList>
            <person name="Dong X."/>
            <person name="Chaisiri K."/>
            <person name="Xia D."/>
            <person name="Armstrong S.D."/>
            <person name="Fang Y."/>
            <person name="Donnelly M.J."/>
            <person name="Kadowaki T."/>
            <person name="McGarry J.W."/>
            <person name="Darby A.C."/>
            <person name="Makepeace B.L."/>
        </authorList>
    </citation>
    <scope>NUCLEOTIDE SEQUENCE [LARGE SCALE GENOMIC DNA]</scope>
    <source>
        <strain evidence="10">UoL-WK</strain>
    </source>
</reference>
<dbReference type="PRINTS" id="PR00783">
    <property type="entry name" value="MINTRINSICP"/>
</dbReference>
<dbReference type="Pfam" id="PF00230">
    <property type="entry name" value="MIP"/>
    <property type="match status" value="1"/>
</dbReference>
<evidence type="ECO:0000256" key="5">
    <source>
        <dbReference type="ARBA" id="ARBA00022989"/>
    </source>
</evidence>
<evidence type="ECO:0000256" key="1">
    <source>
        <dbReference type="ARBA" id="ARBA00004141"/>
    </source>
</evidence>